<keyword evidence="1" id="KW-0812">Transmembrane</keyword>
<dbReference type="EMBL" id="LT840184">
    <property type="protein sequence ID" value="SMF92461.1"/>
    <property type="molecule type" value="Genomic_DNA"/>
</dbReference>
<evidence type="ECO:0000313" key="4">
    <source>
        <dbReference type="Proteomes" id="UP000192940"/>
    </source>
</evidence>
<dbReference type="AlphaFoldDB" id="A0A1X7HT30"/>
<protein>
    <submittedName>
        <fullName evidence="3">YcxB-like protein</fullName>
    </submittedName>
</protein>
<keyword evidence="1" id="KW-0472">Membrane</keyword>
<organism evidence="3 4">
    <name type="scientific">Paenibacillus uliginis N3/975</name>
    <dbReference type="NCBI Taxonomy" id="1313296"/>
    <lineage>
        <taxon>Bacteria</taxon>
        <taxon>Bacillati</taxon>
        <taxon>Bacillota</taxon>
        <taxon>Bacilli</taxon>
        <taxon>Bacillales</taxon>
        <taxon>Paenibacillaceae</taxon>
        <taxon>Paenibacillus</taxon>
    </lineage>
</organism>
<keyword evidence="4" id="KW-1185">Reference proteome</keyword>
<proteinExistence type="predicted"/>
<dbReference type="Proteomes" id="UP000192940">
    <property type="component" value="Chromosome I"/>
</dbReference>
<evidence type="ECO:0000259" key="2">
    <source>
        <dbReference type="Pfam" id="PF14317"/>
    </source>
</evidence>
<sequence length="166" mass="18892">MKVVADLTKEDFWKFNKYVMFNLPKYKISMIISLLSIPISCIVISKLLGSSWVYAIVAGVIIGGLADVLFLYRIKGRTMKLVKAHDGILGEHLIEINGAGLFDSTARSQSKCFWDGIHELRQDKENIYIFVNNLQATIVPRRSFADQAEEAEFIQNVQQYANKQFI</sequence>
<accession>A0A1X7HT30</accession>
<feature type="domain" description="YcxB-like C-terminal" evidence="2">
    <location>
        <begin position="99"/>
        <end position="155"/>
    </location>
</feature>
<keyword evidence="1" id="KW-1133">Transmembrane helix</keyword>
<feature type="transmembrane region" description="Helical" evidence="1">
    <location>
        <begin position="26"/>
        <end position="45"/>
    </location>
</feature>
<evidence type="ECO:0000256" key="1">
    <source>
        <dbReference type="SAM" id="Phobius"/>
    </source>
</evidence>
<gene>
    <name evidence="3" type="ORF">SAMN05661091_5835</name>
</gene>
<dbReference type="Pfam" id="PF14317">
    <property type="entry name" value="YcxB"/>
    <property type="match status" value="1"/>
</dbReference>
<evidence type="ECO:0000313" key="3">
    <source>
        <dbReference type="EMBL" id="SMF92461.1"/>
    </source>
</evidence>
<dbReference type="RefSeq" id="WP_208916540.1">
    <property type="nucleotide sequence ID" value="NZ_LT840184.1"/>
</dbReference>
<reference evidence="3 4" key="1">
    <citation type="submission" date="2017-04" db="EMBL/GenBank/DDBJ databases">
        <authorList>
            <person name="Afonso C.L."/>
            <person name="Miller P.J."/>
            <person name="Scott M.A."/>
            <person name="Spackman E."/>
            <person name="Goraichik I."/>
            <person name="Dimitrov K.M."/>
            <person name="Suarez D.L."/>
            <person name="Swayne D.E."/>
        </authorList>
    </citation>
    <scope>NUCLEOTIDE SEQUENCE [LARGE SCALE GENOMIC DNA]</scope>
    <source>
        <strain evidence="3 4">N3/975</strain>
    </source>
</reference>
<dbReference type="InterPro" id="IPR025588">
    <property type="entry name" value="YcxB-like_C"/>
</dbReference>
<name>A0A1X7HT30_9BACL</name>
<feature type="transmembrane region" description="Helical" evidence="1">
    <location>
        <begin position="51"/>
        <end position="72"/>
    </location>
</feature>
<dbReference type="STRING" id="1313296.SAMN05661091_5835"/>